<accession>A0A640KW42</accession>
<reference evidence="1" key="1">
    <citation type="submission" date="2019-11" db="EMBL/GenBank/DDBJ databases">
        <title>Leishmania tarentolae CDS.</title>
        <authorList>
            <person name="Goto Y."/>
            <person name="Yamagishi J."/>
        </authorList>
    </citation>
    <scope>NUCLEOTIDE SEQUENCE [LARGE SCALE GENOMIC DNA]</scope>
    <source>
        <strain evidence="1">Parrot Tar II</strain>
    </source>
</reference>
<dbReference type="OrthoDB" id="2147163at2759"/>
<gene>
    <name evidence="1" type="ORF">LtaPh_3667700</name>
</gene>
<protein>
    <submittedName>
        <fullName evidence="1">Similarity to endo-1-like protein</fullName>
    </submittedName>
</protein>
<evidence type="ECO:0000313" key="1">
    <source>
        <dbReference type="EMBL" id="GET93762.1"/>
    </source>
</evidence>
<comment type="caution">
    <text evidence="1">The sequence shown here is derived from an EMBL/GenBank/DDBJ whole genome shotgun (WGS) entry which is preliminary data.</text>
</comment>
<name>A0A640KW42_LEITA</name>
<evidence type="ECO:0000313" key="2">
    <source>
        <dbReference type="Proteomes" id="UP000419144"/>
    </source>
</evidence>
<dbReference type="EMBL" id="BLBS01000057">
    <property type="protein sequence ID" value="GET93762.1"/>
    <property type="molecule type" value="Genomic_DNA"/>
</dbReference>
<dbReference type="VEuPathDB" id="TriTrypDB:LtaPh_3667700"/>
<keyword evidence="2" id="KW-1185">Reference proteome</keyword>
<sequence>MRCEVLLPVRGLKCNVQIEDIYSFVAPEPLLLHRKSRRHVYSPVDDDRYVVDLYQVKAGVVLVCDVFSFLPKSKAIPDILAEHGFLAVMPDFFGVLAWPESECLADFQLGR</sequence>
<dbReference type="Proteomes" id="UP000419144">
    <property type="component" value="Unassembled WGS sequence"/>
</dbReference>
<organism evidence="1 2">
    <name type="scientific">Leishmania tarentolae</name>
    <name type="common">Sauroleishmania tarentolae</name>
    <dbReference type="NCBI Taxonomy" id="5689"/>
    <lineage>
        <taxon>Eukaryota</taxon>
        <taxon>Discoba</taxon>
        <taxon>Euglenozoa</taxon>
        <taxon>Kinetoplastea</taxon>
        <taxon>Metakinetoplastina</taxon>
        <taxon>Trypanosomatida</taxon>
        <taxon>Trypanosomatidae</taxon>
        <taxon>Leishmaniinae</taxon>
        <taxon>Leishmania</taxon>
        <taxon>lizard Leishmania</taxon>
    </lineage>
</organism>
<dbReference type="AlphaFoldDB" id="A0A640KW42"/>
<proteinExistence type="predicted"/>